<protein>
    <submittedName>
        <fullName evidence="2">Uncharacterized protein</fullName>
    </submittedName>
</protein>
<name>A0A6G0WH96_9STRA</name>
<sequence>MTDVHDSLKFHQPERSHWLYSLRLPPRNSKGIIARLLAKRKLSLLLAGWEVLQCHARHPEKVLCSVVSFRDRLTGHEEQGLSSYDPRSWSSCRGLVTE</sequence>
<feature type="region of interest" description="Disordered" evidence="1">
    <location>
        <begin position="77"/>
        <end position="98"/>
    </location>
</feature>
<dbReference type="EMBL" id="VJMJ01000213">
    <property type="protein sequence ID" value="KAF0726552.1"/>
    <property type="molecule type" value="Genomic_DNA"/>
</dbReference>
<evidence type="ECO:0000313" key="2">
    <source>
        <dbReference type="EMBL" id="KAF0726552.1"/>
    </source>
</evidence>
<evidence type="ECO:0000256" key="1">
    <source>
        <dbReference type="SAM" id="MobiDB-lite"/>
    </source>
</evidence>
<comment type="caution">
    <text evidence="2">The sequence shown here is derived from an EMBL/GenBank/DDBJ whole genome shotgun (WGS) entry which is preliminary data.</text>
</comment>
<gene>
    <name evidence="2" type="ORF">Ae201684_015177</name>
</gene>
<accession>A0A6G0WH96</accession>
<evidence type="ECO:0000313" key="3">
    <source>
        <dbReference type="Proteomes" id="UP000481153"/>
    </source>
</evidence>
<dbReference type="Proteomes" id="UP000481153">
    <property type="component" value="Unassembled WGS sequence"/>
</dbReference>
<dbReference type="AlphaFoldDB" id="A0A6G0WH96"/>
<proteinExistence type="predicted"/>
<keyword evidence="3" id="KW-1185">Reference proteome</keyword>
<organism evidence="2 3">
    <name type="scientific">Aphanomyces euteiches</name>
    <dbReference type="NCBI Taxonomy" id="100861"/>
    <lineage>
        <taxon>Eukaryota</taxon>
        <taxon>Sar</taxon>
        <taxon>Stramenopiles</taxon>
        <taxon>Oomycota</taxon>
        <taxon>Saprolegniomycetes</taxon>
        <taxon>Saprolegniales</taxon>
        <taxon>Verrucalvaceae</taxon>
        <taxon>Aphanomyces</taxon>
    </lineage>
</organism>
<reference evidence="2 3" key="1">
    <citation type="submission" date="2019-07" db="EMBL/GenBank/DDBJ databases">
        <title>Genomics analysis of Aphanomyces spp. identifies a new class of oomycete effector associated with host adaptation.</title>
        <authorList>
            <person name="Gaulin E."/>
        </authorList>
    </citation>
    <scope>NUCLEOTIDE SEQUENCE [LARGE SCALE GENOMIC DNA]</scope>
    <source>
        <strain evidence="2 3">ATCC 201684</strain>
    </source>
</reference>